<feature type="domain" description="Transposase IS116/IS110/IS902 C-terminal" evidence="2">
    <location>
        <begin position="218"/>
        <end position="295"/>
    </location>
</feature>
<evidence type="ECO:0000259" key="1">
    <source>
        <dbReference type="Pfam" id="PF01548"/>
    </source>
</evidence>
<dbReference type="PANTHER" id="PTHR33055:SF3">
    <property type="entry name" value="PUTATIVE TRANSPOSASE FOR IS117-RELATED"/>
    <property type="match status" value="1"/>
</dbReference>
<dbReference type="AlphaFoldDB" id="A0AA36UFW3"/>
<gene>
    <name evidence="3" type="ORF">HMPREF9418_2890</name>
</gene>
<dbReference type="NCBIfam" id="NF033542">
    <property type="entry name" value="transpos_IS110"/>
    <property type="match status" value="1"/>
</dbReference>
<dbReference type="GO" id="GO:0004803">
    <property type="term" value="F:transposase activity"/>
    <property type="evidence" value="ECO:0007669"/>
    <property type="project" value="InterPro"/>
</dbReference>
<protein>
    <submittedName>
        <fullName evidence="3">IS116/IS110/IS902 family transposase</fullName>
    </submittedName>
</protein>
<dbReference type="InterPro" id="IPR003346">
    <property type="entry name" value="Transposase_20"/>
</dbReference>
<dbReference type="InterPro" id="IPR047650">
    <property type="entry name" value="Transpos_IS110"/>
</dbReference>
<evidence type="ECO:0000313" key="4">
    <source>
        <dbReference type="Proteomes" id="UP000004982"/>
    </source>
</evidence>
<dbReference type="Proteomes" id="UP000004982">
    <property type="component" value="Unassembled WGS sequence"/>
</dbReference>
<evidence type="ECO:0000313" key="3">
    <source>
        <dbReference type="EMBL" id="EGQ74205.1"/>
    </source>
</evidence>
<feature type="domain" description="Transposase IS110-like N-terminal" evidence="1">
    <location>
        <begin position="30"/>
        <end position="176"/>
    </location>
</feature>
<organism evidence="3 4">
    <name type="scientific">Neisseria macacae ATCC 33926</name>
    <dbReference type="NCBI Taxonomy" id="997348"/>
    <lineage>
        <taxon>Bacteria</taxon>
        <taxon>Pseudomonadati</taxon>
        <taxon>Pseudomonadota</taxon>
        <taxon>Betaproteobacteria</taxon>
        <taxon>Neisseriales</taxon>
        <taxon>Neisseriaceae</taxon>
        <taxon>Neisseria</taxon>
    </lineage>
</organism>
<dbReference type="Pfam" id="PF01548">
    <property type="entry name" value="DEDD_Tnp_IS110"/>
    <property type="match status" value="1"/>
</dbReference>
<evidence type="ECO:0000259" key="2">
    <source>
        <dbReference type="Pfam" id="PF02371"/>
    </source>
</evidence>
<dbReference type="GO" id="GO:0003677">
    <property type="term" value="F:DNA binding"/>
    <property type="evidence" value="ECO:0007669"/>
    <property type="project" value="InterPro"/>
</dbReference>
<dbReference type="GO" id="GO:0006313">
    <property type="term" value="P:DNA transposition"/>
    <property type="evidence" value="ECO:0007669"/>
    <property type="project" value="InterPro"/>
</dbReference>
<comment type="caution">
    <text evidence="3">The sequence shown here is derived from an EMBL/GenBank/DDBJ whole genome shotgun (WGS) entry which is preliminary data.</text>
</comment>
<sequence length="342" mass="39603">MPNRPLILKIEYHHSRANRLNHKENAMNVIGFDISKDTIDVTLLRTSGQSDYIKIANACEGFEKLNDWIRSKRIRKISISMEATGIYYEEAADYFSAIYQVFVINPLKIKDYSKSQFSHTKTDRADSRLIAEYTKRHLDKLTPFKPSENPTLYKLISLLQQLKQQQNESQNRLHAAKDTFIRATHEEIILLLAKQIDQTAKRIDLMIQQQDSLNTHYKNLQTIPGIGKDTAAILLRHLTDKQFKTANQFVSFAGLSPLIEQSGTSVNKKGRLSRYGHRRLKRALFMPALVAYRIKAFPKLVQNLSHKPKMVVIVALMRKLAKIAYYIHKTQKPFEKMRYQTA</sequence>
<accession>A0AA36UFW3</accession>
<dbReference type="PANTHER" id="PTHR33055">
    <property type="entry name" value="TRANSPOSASE FOR INSERTION SEQUENCE ELEMENT IS1111A"/>
    <property type="match status" value="1"/>
</dbReference>
<dbReference type="Pfam" id="PF02371">
    <property type="entry name" value="Transposase_20"/>
    <property type="match status" value="1"/>
</dbReference>
<name>A0AA36UFW3_9NEIS</name>
<dbReference type="EMBL" id="AFQE01000145">
    <property type="protein sequence ID" value="EGQ74205.1"/>
    <property type="molecule type" value="Genomic_DNA"/>
</dbReference>
<proteinExistence type="predicted"/>
<reference evidence="3 4" key="1">
    <citation type="submission" date="2011-05" db="EMBL/GenBank/DDBJ databases">
        <authorList>
            <person name="Muzny D."/>
            <person name="Qin X."/>
            <person name="Deng J."/>
            <person name="Jiang H."/>
            <person name="Liu Y."/>
            <person name="Qu J."/>
            <person name="Song X.-Z."/>
            <person name="Zhang L."/>
            <person name="Thornton R."/>
            <person name="Coyle M."/>
            <person name="Francisco L."/>
            <person name="Jackson L."/>
            <person name="Javaid M."/>
            <person name="Korchina V."/>
            <person name="Kovar C."/>
            <person name="Mata R."/>
            <person name="Mathew T."/>
            <person name="Ngo R."/>
            <person name="Nguyen L."/>
            <person name="Nguyen N."/>
            <person name="Okwuonu G."/>
            <person name="Ongeri F."/>
            <person name="Pham C."/>
            <person name="Simmons D."/>
            <person name="Wilczek-Boney K."/>
            <person name="Hale W."/>
            <person name="Jakkamsetti A."/>
            <person name="Pham P."/>
            <person name="Ruth R."/>
            <person name="San Lucas F."/>
            <person name="Warren J."/>
            <person name="Zhang J."/>
            <person name="Zhao Z."/>
            <person name="Zhou C."/>
            <person name="Zhu D."/>
            <person name="Lee S."/>
            <person name="Bess C."/>
            <person name="Blankenburg K."/>
            <person name="Forbes L."/>
            <person name="Fu Q."/>
            <person name="Gubbala S."/>
            <person name="Hirani K."/>
            <person name="Jayaseelan J.C."/>
            <person name="Lara F."/>
            <person name="Munidasa M."/>
            <person name="Palculict T."/>
            <person name="Patil S."/>
            <person name="Pu L.-L."/>
            <person name="Saada N."/>
            <person name="Tang L."/>
            <person name="Weissenberger G."/>
            <person name="Zhu Y."/>
            <person name="Hemphill L."/>
            <person name="Shang Y."/>
            <person name="Youmans B."/>
            <person name="Ayvaz T."/>
            <person name="Ross M."/>
            <person name="Santibanez J."/>
            <person name="Aqrawi P."/>
            <person name="Gross S."/>
            <person name="Joshi V."/>
            <person name="Fowler G."/>
            <person name="Nazareth L."/>
            <person name="Reid J."/>
            <person name="Worley K."/>
            <person name="Petrosino J."/>
            <person name="Highlander S."/>
            <person name="Gibbs R."/>
        </authorList>
    </citation>
    <scope>NUCLEOTIDE SEQUENCE [LARGE SCALE GENOMIC DNA]</scope>
    <source>
        <strain evidence="3 4">ATCC 33926</strain>
    </source>
</reference>
<dbReference type="InterPro" id="IPR002525">
    <property type="entry name" value="Transp_IS110-like_N"/>
</dbReference>